<evidence type="ECO:0000256" key="1">
    <source>
        <dbReference type="ARBA" id="ARBA00022679"/>
    </source>
</evidence>
<dbReference type="EMBL" id="JAFHDT010000006">
    <property type="protein sequence ID" value="KAI7808619.1"/>
    <property type="molecule type" value="Genomic_DNA"/>
</dbReference>
<evidence type="ECO:0000256" key="5">
    <source>
        <dbReference type="ARBA" id="ARBA00022801"/>
    </source>
</evidence>
<name>A0A9W8C6V6_TRIRA</name>
<proteinExistence type="predicted"/>
<dbReference type="CDD" id="cd09273">
    <property type="entry name" value="RNase_HI_RT_Bel"/>
    <property type="match status" value="1"/>
</dbReference>
<dbReference type="GO" id="GO:0003964">
    <property type="term" value="F:RNA-directed DNA polymerase activity"/>
    <property type="evidence" value="ECO:0007669"/>
    <property type="project" value="UniProtKB-KW"/>
</dbReference>
<dbReference type="Proteomes" id="UP001059041">
    <property type="component" value="Linkage Group LG6"/>
</dbReference>
<keyword evidence="4" id="KW-0255">Endonuclease</keyword>
<dbReference type="PROSITE" id="PS50879">
    <property type="entry name" value="RNASE_H_1"/>
    <property type="match status" value="1"/>
</dbReference>
<dbReference type="CDD" id="cd09951">
    <property type="entry name" value="HERV-Rb-like_HR1-HR2"/>
    <property type="match status" value="1"/>
</dbReference>
<feature type="region of interest" description="Disordered" evidence="7">
    <location>
        <begin position="667"/>
        <end position="696"/>
    </location>
</feature>
<keyword evidence="6" id="KW-0695">RNA-directed DNA polymerase</keyword>
<comment type="caution">
    <text evidence="10">The sequence shown here is derived from an EMBL/GenBank/DDBJ whole genome shotgun (WGS) entry which is preliminary data.</text>
</comment>
<organism evidence="10 11">
    <name type="scientific">Triplophysa rosa</name>
    <name type="common">Cave loach</name>
    <dbReference type="NCBI Taxonomy" id="992332"/>
    <lineage>
        <taxon>Eukaryota</taxon>
        <taxon>Metazoa</taxon>
        <taxon>Chordata</taxon>
        <taxon>Craniata</taxon>
        <taxon>Vertebrata</taxon>
        <taxon>Euteleostomi</taxon>
        <taxon>Actinopterygii</taxon>
        <taxon>Neopterygii</taxon>
        <taxon>Teleostei</taxon>
        <taxon>Ostariophysi</taxon>
        <taxon>Cypriniformes</taxon>
        <taxon>Nemacheilidae</taxon>
        <taxon>Triplophysa</taxon>
    </lineage>
</organism>
<evidence type="ECO:0000256" key="6">
    <source>
        <dbReference type="ARBA" id="ARBA00022918"/>
    </source>
</evidence>
<dbReference type="InterPro" id="IPR036397">
    <property type="entry name" value="RNaseH_sf"/>
</dbReference>
<keyword evidence="3" id="KW-0540">Nuclease</keyword>
<evidence type="ECO:0000259" key="8">
    <source>
        <dbReference type="PROSITE" id="PS50879"/>
    </source>
</evidence>
<keyword evidence="2" id="KW-0548">Nucleotidyltransferase</keyword>
<sequence>MYASVLLDCVEQRQPLCSRFAAGLAKVVHKTSHIVMGHPLTILTTHSIMSFVNSASFTFSPLRQRRIAKILTSPNFTYTHKGINMADLMGDGQPHDCAPITERASKVREDLSAVPLTTPPPVMTLFTDGCCFRAEDGSLKAAYAVVEQVGSSLVTRDAGKLEGKQSAQRAEMIAVTRALYYAGETRVNIYSDSAYVVTAVHVELPLWQRCGFITSSGRPITHACEARDLLEALMIPKEVAVIKCPGHSKNDSPITDGNNAADLAAKTEAGYVATQQVVRSDRACSDLLPRFTREYLVKEQQKSAPEEQSVWSQHGGICASDGLWQAPDGRPALPVSLTGSMLTQAHGVSHVSDKQMMRALEHWWHPFLQSMVSGHVTSCCICQEHNVKPSIKPKRGCFPLTSGPGEEIVIDFTDMITRVHGKRYVLVIVDYFTGWPEAYPVGREDSTAVIKCLINHYIPHYGFPRRIRSDNATHFKNEHLKIVEQALGLTHAYGTVYHAASQGKVERLNLTIKLKLAKICAQTKLNWLSALPIALMSIRSSVNRISGFTPFELLTGRQFPGPTTALREDTVQPLSHTVYFDKLTALIRTFSHQVTPVPAQPEELPSPVTADWVRIRIFRRKWSEPRWSKPHRVTARTSHCVQLQDKGDTWFHLTSCVACDPPSRSLADTGLDLRTQVQEREDTESDGKTDTEIATGQHQQLQIIHKTGDIFTSPHTEPLAHCVIEPQANGVAPGVRWWPTQETGGQRNSIMGRERNWCANARPKLHIEPALLHPNDTWGYGCMLALTRQASPPNCTTNLGEISSDWFTPNKNVDRINYVHYNIMRLANMTRDAVDGLAEQLAPTSLMAVQNRMALDMLLAEKGGVCFMFGDLCCTYIPNNTAPDGSVTRALEGLKTLSVEMKEHSGVDNSIGDWLDATLGKWKKVSCKFLNMQDCL</sequence>
<reference evidence="10" key="1">
    <citation type="submission" date="2021-02" db="EMBL/GenBank/DDBJ databases">
        <title>Comparative genomics reveals that relaxation of natural selection precedes convergent phenotypic evolution of cavefish.</title>
        <authorList>
            <person name="Peng Z."/>
        </authorList>
    </citation>
    <scope>NUCLEOTIDE SEQUENCE</scope>
    <source>
        <tissue evidence="10">Muscle</tissue>
    </source>
</reference>
<dbReference type="Gene3D" id="3.30.420.10">
    <property type="entry name" value="Ribonuclease H-like superfamily/Ribonuclease H"/>
    <property type="match status" value="2"/>
</dbReference>
<dbReference type="InterPro" id="IPR012337">
    <property type="entry name" value="RNaseH-like_sf"/>
</dbReference>
<dbReference type="Gene3D" id="3.10.20.370">
    <property type="match status" value="1"/>
</dbReference>
<dbReference type="InterPro" id="IPR001584">
    <property type="entry name" value="Integrase_cat-core"/>
</dbReference>
<dbReference type="GO" id="GO:0004523">
    <property type="term" value="F:RNA-DNA hybrid ribonuclease activity"/>
    <property type="evidence" value="ECO:0007669"/>
    <property type="project" value="InterPro"/>
</dbReference>
<dbReference type="PANTHER" id="PTHR41694">
    <property type="entry name" value="ENDOGENOUS RETROVIRUS GROUP K MEMBER POL PROTEIN"/>
    <property type="match status" value="1"/>
</dbReference>
<dbReference type="InterPro" id="IPR043502">
    <property type="entry name" value="DNA/RNA_pol_sf"/>
</dbReference>
<gene>
    <name evidence="10" type="ORF">IRJ41_009693</name>
</gene>
<dbReference type="SUPFAM" id="SSF56672">
    <property type="entry name" value="DNA/RNA polymerases"/>
    <property type="match status" value="1"/>
</dbReference>
<dbReference type="Pfam" id="PF00075">
    <property type="entry name" value="RNase_H"/>
    <property type="match status" value="1"/>
</dbReference>
<keyword evidence="1" id="KW-0808">Transferase</keyword>
<evidence type="ECO:0000313" key="11">
    <source>
        <dbReference type="Proteomes" id="UP001059041"/>
    </source>
</evidence>
<dbReference type="InterPro" id="IPR002156">
    <property type="entry name" value="RNaseH_domain"/>
</dbReference>
<evidence type="ECO:0000259" key="9">
    <source>
        <dbReference type="PROSITE" id="PS50994"/>
    </source>
</evidence>
<dbReference type="Pfam" id="PF00665">
    <property type="entry name" value="rve"/>
    <property type="match status" value="1"/>
</dbReference>
<evidence type="ECO:0000256" key="3">
    <source>
        <dbReference type="ARBA" id="ARBA00022722"/>
    </source>
</evidence>
<dbReference type="PANTHER" id="PTHR41694:SF5">
    <property type="entry name" value="RIBONUCLEASE H"/>
    <property type="match status" value="1"/>
</dbReference>
<evidence type="ECO:0000313" key="10">
    <source>
        <dbReference type="EMBL" id="KAI7808619.1"/>
    </source>
</evidence>
<feature type="compositionally biased region" description="Basic and acidic residues" evidence="7">
    <location>
        <begin position="677"/>
        <end position="691"/>
    </location>
</feature>
<evidence type="ECO:0000256" key="4">
    <source>
        <dbReference type="ARBA" id="ARBA00022759"/>
    </source>
</evidence>
<dbReference type="AlphaFoldDB" id="A0A9W8C6V6"/>
<keyword evidence="5" id="KW-0378">Hydrolase</keyword>
<dbReference type="GO" id="GO:0003676">
    <property type="term" value="F:nucleic acid binding"/>
    <property type="evidence" value="ECO:0007669"/>
    <property type="project" value="InterPro"/>
</dbReference>
<feature type="domain" description="Integrase catalytic" evidence="9">
    <location>
        <begin position="400"/>
        <end position="558"/>
    </location>
</feature>
<evidence type="ECO:0000256" key="7">
    <source>
        <dbReference type="SAM" id="MobiDB-lite"/>
    </source>
</evidence>
<keyword evidence="11" id="KW-1185">Reference proteome</keyword>
<evidence type="ECO:0000256" key="2">
    <source>
        <dbReference type="ARBA" id="ARBA00022695"/>
    </source>
</evidence>
<protein>
    <submittedName>
        <fullName evidence="10">Uncharacterized protein</fullName>
    </submittedName>
</protein>
<dbReference type="Gene3D" id="1.10.340.70">
    <property type="match status" value="1"/>
</dbReference>
<accession>A0A9W8C6V6</accession>
<dbReference type="Gene3D" id="1.10.287.210">
    <property type="match status" value="1"/>
</dbReference>
<dbReference type="SUPFAM" id="SSF53098">
    <property type="entry name" value="Ribonuclease H-like"/>
    <property type="match status" value="2"/>
</dbReference>
<dbReference type="GO" id="GO:0015074">
    <property type="term" value="P:DNA integration"/>
    <property type="evidence" value="ECO:0007669"/>
    <property type="project" value="InterPro"/>
</dbReference>
<dbReference type="SUPFAM" id="SSF58069">
    <property type="entry name" value="Virus ectodomain"/>
    <property type="match status" value="1"/>
</dbReference>
<feature type="domain" description="RNase H type-1" evidence="8">
    <location>
        <begin position="119"/>
        <end position="270"/>
    </location>
</feature>
<dbReference type="PROSITE" id="PS50994">
    <property type="entry name" value="INTEGRASE"/>
    <property type="match status" value="1"/>
</dbReference>
<dbReference type="Gene3D" id="2.30.30.850">
    <property type="match status" value="1"/>
</dbReference>